<dbReference type="CDD" id="cd04301">
    <property type="entry name" value="NAT_SF"/>
    <property type="match status" value="1"/>
</dbReference>
<evidence type="ECO:0000256" key="2">
    <source>
        <dbReference type="ARBA" id="ARBA00023315"/>
    </source>
</evidence>
<dbReference type="Gene3D" id="3.40.630.30">
    <property type="match status" value="1"/>
</dbReference>
<gene>
    <name evidence="4" type="ORF">Prum_101020</name>
</gene>
<keyword evidence="2" id="KW-0012">Acyltransferase</keyword>
<dbReference type="AlphaFoldDB" id="A0A6V8LLN2"/>
<dbReference type="GO" id="GO:0016747">
    <property type="term" value="F:acyltransferase activity, transferring groups other than amino-acyl groups"/>
    <property type="evidence" value="ECO:0007669"/>
    <property type="project" value="InterPro"/>
</dbReference>
<name>A0A6V8LLN2_9ACTN</name>
<evidence type="ECO:0000259" key="3">
    <source>
        <dbReference type="PROSITE" id="PS51186"/>
    </source>
</evidence>
<accession>A0A6V8LLN2</accession>
<feature type="domain" description="N-acetyltransferase" evidence="3">
    <location>
        <begin position="98"/>
        <end position="225"/>
    </location>
</feature>
<keyword evidence="1" id="KW-0808">Transferase</keyword>
<proteinExistence type="predicted"/>
<reference evidence="4 5" key="1">
    <citation type="submission" date="2020-03" db="EMBL/GenBank/DDBJ databases">
        <title>Whole genome shotgun sequence of Phytohabitans rumicis NBRC 108638.</title>
        <authorList>
            <person name="Komaki H."/>
            <person name="Tamura T."/>
        </authorList>
    </citation>
    <scope>NUCLEOTIDE SEQUENCE [LARGE SCALE GENOMIC DNA]</scope>
    <source>
        <strain evidence="4 5">NBRC 108638</strain>
    </source>
</reference>
<reference evidence="4 5" key="2">
    <citation type="submission" date="2020-03" db="EMBL/GenBank/DDBJ databases">
        <authorList>
            <person name="Ichikawa N."/>
            <person name="Kimura A."/>
            <person name="Kitahashi Y."/>
            <person name="Uohara A."/>
        </authorList>
    </citation>
    <scope>NUCLEOTIDE SEQUENCE [LARGE SCALE GENOMIC DNA]</scope>
    <source>
        <strain evidence="4 5">NBRC 108638</strain>
    </source>
</reference>
<dbReference type="PANTHER" id="PTHR43420">
    <property type="entry name" value="ACETYLTRANSFERASE"/>
    <property type="match status" value="1"/>
</dbReference>
<dbReference type="PROSITE" id="PS51186">
    <property type="entry name" value="GNAT"/>
    <property type="match status" value="1"/>
</dbReference>
<keyword evidence="5" id="KW-1185">Reference proteome</keyword>
<dbReference type="EMBL" id="BLPG01000002">
    <property type="protein sequence ID" value="GFJ96460.1"/>
    <property type="molecule type" value="Genomic_DNA"/>
</dbReference>
<dbReference type="InterPro" id="IPR016181">
    <property type="entry name" value="Acyl_CoA_acyltransferase"/>
</dbReference>
<dbReference type="InterPro" id="IPR000182">
    <property type="entry name" value="GNAT_dom"/>
</dbReference>
<dbReference type="PANTHER" id="PTHR43420:SF3">
    <property type="entry name" value="N-ACETYLTRANSFERASE DOMAIN-CONTAINING PROTEIN"/>
    <property type="match status" value="1"/>
</dbReference>
<dbReference type="Proteomes" id="UP000482960">
    <property type="component" value="Unassembled WGS sequence"/>
</dbReference>
<dbReference type="SUPFAM" id="SSF55729">
    <property type="entry name" value="Acyl-CoA N-acyltransferases (Nat)"/>
    <property type="match status" value="1"/>
</dbReference>
<dbReference type="InterPro" id="IPR013653">
    <property type="entry name" value="GCN5-like_dom"/>
</dbReference>
<protein>
    <recommendedName>
        <fullName evidence="3">N-acetyltransferase domain-containing protein</fullName>
    </recommendedName>
</protein>
<dbReference type="RefSeq" id="WP_173086148.1">
    <property type="nucleotide sequence ID" value="NZ_BAABJB010000037.1"/>
</dbReference>
<organism evidence="4 5">
    <name type="scientific">Phytohabitans rumicis</name>
    <dbReference type="NCBI Taxonomy" id="1076125"/>
    <lineage>
        <taxon>Bacteria</taxon>
        <taxon>Bacillati</taxon>
        <taxon>Actinomycetota</taxon>
        <taxon>Actinomycetes</taxon>
        <taxon>Micromonosporales</taxon>
        <taxon>Micromonosporaceae</taxon>
    </lineage>
</organism>
<evidence type="ECO:0000313" key="5">
    <source>
        <dbReference type="Proteomes" id="UP000482960"/>
    </source>
</evidence>
<evidence type="ECO:0000256" key="1">
    <source>
        <dbReference type="ARBA" id="ARBA00022679"/>
    </source>
</evidence>
<sequence>MAHILDRALWASLSGPHAHLAEVNGQAMRYAPDVAPFAVLRPDHDGRAWDDLAELVGPGERTALAGADPTAPPAGWEVDDAIDGVQLVDSTLRATPDPEAVPLGPDDLPEMLDLVARTEPGPFRQRAIELGAYLGIRRDGQLVAMAGERLHPPGWTEISAVCTDPAYRRLGLATRLIRAVAAGIRGRGETPFLHAAASNTTGIRLYESIGFTLRRKTVFLSVRAPGTPSTRTFASIKGKRSWIGDQSTTVRP</sequence>
<evidence type="ECO:0000313" key="4">
    <source>
        <dbReference type="EMBL" id="GFJ96460.1"/>
    </source>
</evidence>
<dbReference type="Pfam" id="PF08445">
    <property type="entry name" value="FR47"/>
    <property type="match status" value="1"/>
</dbReference>
<comment type="caution">
    <text evidence="4">The sequence shown here is derived from an EMBL/GenBank/DDBJ whole genome shotgun (WGS) entry which is preliminary data.</text>
</comment>
<dbReference type="InterPro" id="IPR050680">
    <property type="entry name" value="YpeA/RimI_acetyltransf"/>
</dbReference>